<evidence type="ECO:0000256" key="10">
    <source>
        <dbReference type="PROSITE-ProRule" id="PRU01193"/>
    </source>
</evidence>
<dbReference type="InterPro" id="IPR005170">
    <property type="entry name" value="Transptr-assoc_dom"/>
</dbReference>
<dbReference type="RefSeq" id="WP_184196798.1">
    <property type="nucleotide sequence ID" value="NZ_JACHGW010000002.1"/>
</dbReference>
<organism evidence="14 15">
    <name type="scientific">Armatimonas rosea</name>
    <dbReference type="NCBI Taxonomy" id="685828"/>
    <lineage>
        <taxon>Bacteria</taxon>
        <taxon>Bacillati</taxon>
        <taxon>Armatimonadota</taxon>
        <taxon>Armatimonadia</taxon>
        <taxon>Armatimonadales</taxon>
        <taxon>Armatimonadaceae</taxon>
        <taxon>Armatimonas</taxon>
    </lineage>
</organism>
<dbReference type="CDD" id="cd04590">
    <property type="entry name" value="CBS_pair_CorC_HlyC_assoc"/>
    <property type="match status" value="1"/>
</dbReference>
<evidence type="ECO:0000256" key="6">
    <source>
        <dbReference type="ARBA" id="ARBA00022989"/>
    </source>
</evidence>
<evidence type="ECO:0000256" key="8">
    <source>
        <dbReference type="ARBA" id="ARBA00023136"/>
    </source>
</evidence>
<sequence length="424" mass="47269">MDNLLKLLLALLLVFLTAFFVAAELALVKVRTTRLDELAARKVFGAERALEASRHVSHYLHATKFGVMVCALVLGKVGDEAIHGLLQPILHSLPVWVASLIVILLVTLIEFVLGELVPTTMAIKDAEKILLKTIVPLDLFYRICRLPLAAMGKLSSLILRPFGYKSGHEDDETHSEAEIRLIVEQSGEGGELGEEEVGLLHRVLDFAHRQAKEIMVPRPDIVFLSTDRTLNENRKVAENSGYTRFPLCEEGSTDDIIGMIHIRDLLRFQSGDLLSIVIDLPRVPETKPIDQLLRELQRQRQHMAVVVDEFGGTAGIVTLEDILEEIVGDIMDERDPTRPEIETTADGTYQVDGRMPLEKLERLLELTGPEQEPEVETVGGWVLTQTNGNPRVGDQVAYGEAQLTVMETTGRRVRKVRVVYSPAE</sequence>
<keyword evidence="5" id="KW-0677">Repeat</keyword>
<dbReference type="InterPro" id="IPR000644">
    <property type="entry name" value="CBS_dom"/>
</dbReference>
<feature type="domain" description="CBS" evidence="12">
    <location>
        <begin position="215"/>
        <end position="275"/>
    </location>
</feature>
<feature type="domain" description="CBS" evidence="12">
    <location>
        <begin position="276"/>
        <end position="333"/>
    </location>
</feature>
<dbReference type="EMBL" id="JACHGW010000002">
    <property type="protein sequence ID" value="MBB6050933.1"/>
    <property type="molecule type" value="Genomic_DNA"/>
</dbReference>
<dbReference type="InterPro" id="IPR044751">
    <property type="entry name" value="Ion_transp-like_CBS"/>
</dbReference>
<feature type="domain" description="CNNM transmembrane" evidence="13">
    <location>
        <begin position="1"/>
        <end position="196"/>
    </location>
</feature>
<dbReference type="AlphaFoldDB" id="A0A7W9SRI3"/>
<keyword evidence="8 10" id="KW-0472">Membrane</keyword>
<keyword evidence="15" id="KW-1185">Reference proteome</keyword>
<evidence type="ECO:0000259" key="12">
    <source>
        <dbReference type="PROSITE" id="PS51371"/>
    </source>
</evidence>
<keyword evidence="6 10" id="KW-1133">Transmembrane helix</keyword>
<dbReference type="SMART" id="SM01091">
    <property type="entry name" value="CorC_HlyC"/>
    <property type="match status" value="1"/>
</dbReference>
<evidence type="ECO:0000256" key="1">
    <source>
        <dbReference type="ARBA" id="ARBA00004651"/>
    </source>
</evidence>
<name>A0A7W9SRI3_ARMRO</name>
<dbReference type="Pfam" id="PF01595">
    <property type="entry name" value="CNNM"/>
    <property type="match status" value="1"/>
</dbReference>
<gene>
    <name evidence="14" type="ORF">HNQ39_002724</name>
</gene>
<dbReference type="GO" id="GO:0005886">
    <property type="term" value="C:plasma membrane"/>
    <property type="evidence" value="ECO:0007669"/>
    <property type="project" value="UniProtKB-SubCell"/>
</dbReference>
<dbReference type="PROSITE" id="PS51846">
    <property type="entry name" value="CNNM"/>
    <property type="match status" value="1"/>
</dbReference>
<dbReference type="Pfam" id="PF03471">
    <property type="entry name" value="CorC_HlyC"/>
    <property type="match status" value="1"/>
</dbReference>
<dbReference type="InterPro" id="IPR046342">
    <property type="entry name" value="CBS_dom_sf"/>
</dbReference>
<comment type="similarity">
    <text evidence="2">Belongs to the UPF0053 family.</text>
</comment>
<evidence type="ECO:0000256" key="11">
    <source>
        <dbReference type="SAM" id="Phobius"/>
    </source>
</evidence>
<feature type="transmembrane region" description="Helical" evidence="11">
    <location>
        <begin position="93"/>
        <end position="113"/>
    </location>
</feature>
<evidence type="ECO:0000259" key="13">
    <source>
        <dbReference type="PROSITE" id="PS51846"/>
    </source>
</evidence>
<reference evidence="14 15" key="1">
    <citation type="submission" date="2020-08" db="EMBL/GenBank/DDBJ databases">
        <title>Genomic Encyclopedia of Type Strains, Phase IV (KMG-IV): sequencing the most valuable type-strain genomes for metagenomic binning, comparative biology and taxonomic classification.</title>
        <authorList>
            <person name="Goeker M."/>
        </authorList>
    </citation>
    <scope>NUCLEOTIDE SEQUENCE [LARGE SCALE GENOMIC DNA]</scope>
    <source>
        <strain evidence="14 15">DSM 23562</strain>
    </source>
</reference>
<evidence type="ECO:0000313" key="15">
    <source>
        <dbReference type="Proteomes" id="UP000520814"/>
    </source>
</evidence>
<keyword evidence="3" id="KW-1003">Cell membrane</keyword>
<evidence type="ECO:0000256" key="3">
    <source>
        <dbReference type="ARBA" id="ARBA00022475"/>
    </source>
</evidence>
<dbReference type="Gene3D" id="3.30.465.10">
    <property type="match status" value="1"/>
</dbReference>
<dbReference type="SUPFAM" id="SSF54631">
    <property type="entry name" value="CBS-domain pair"/>
    <property type="match status" value="1"/>
</dbReference>
<accession>A0A7W9SRI3</accession>
<protein>
    <submittedName>
        <fullName evidence="14">CBS domain containing-hemolysin-like protein</fullName>
    </submittedName>
</protein>
<dbReference type="Gene3D" id="3.10.580.10">
    <property type="entry name" value="CBS-domain"/>
    <property type="match status" value="1"/>
</dbReference>
<dbReference type="FunFam" id="3.10.580.10:FF:000002">
    <property type="entry name" value="Magnesium/cobalt efflux protein CorC"/>
    <property type="match status" value="1"/>
</dbReference>
<dbReference type="PANTHER" id="PTHR43099:SF2">
    <property type="entry name" value="UPF0053 PROTEIN YRKA"/>
    <property type="match status" value="1"/>
</dbReference>
<evidence type="ECO:0000256" key="4">
    <source>
        <dbReference type="ARBA" id="ARBA00022692"/>
    </source>
</evidence>
<dbReference type="InterPro" id="IPR016169">
    <property type="entry name" value="FAD-bd_PCMH_sub2"/>
</dbReference>
<dbReference type="InterPro" id="IPR036318">
    <property type="entry name" value="FAD-bd_PCMH-like_sf"/>
</dbReference>
<evidence type="ECO:0000256" key="9">
    <source>
        <dbReference type="PROSITE-ProRule" id="PRU00703"/>
    </source>
</evidence>
<proteinExistence type="inferred from homology"/>
<evidence type="ECO:0000313" key="14">
    <source>
        <dbReference type="EMBL" id="MBB6050933.1"/>
    </source>
</evidence>
<dbReference type="InterPro" id="IPR051676">
    <property type="entry name" value="UPF0053_domain"/>
</dbReference>
<keyword evidence="4 10" id="KW-0812">Transmembrane</keyword>
<evidence type="ECO:0000256" key="2">
    <source>
        <dbReference type="ARBA" id="ARBA00006337"/>
    </source>
</evidence>
<dbReference type="SUPFAM" id="SSF56176">
    <property type="entry name" value="FAD-binding/transporter-associated domain-like"/>
    <property type="match status" value="1"/>
</dbReference>
<evidence type="ECO:0000256" key="5">
    <source>
        <dbReference type="ARBA" id="ARBA00022737"/>
    </source>
</evidence>
<dbReference type="Pfam" id="PF00571">
    <property type="entry name" value="CBS"/>
    <property type="match status" value="2"/>
</dbReference>
<evidence type="ECO:0000256" key="7">
    <source>
        <dbReference type="ARBA" id="ARBA00023122"/>
    </source>
</evidence>
<dbReference type="PROSITE" id="PS51371">
    <property type="entry name" value="CBS"/>
    <property type="match status" value="2"/>
</dbReference>
<comment type="subcellular location">
    <subcellularLocation>
        <location evidence="1">Cell membrane</location>
        <topology evidence="1">Multi-pass membrane protein</topology>
    </subcellularLocation>
</comment>
<dbReference type="Proteomes" id="UP000520814">
    <property type="component" value="Unassembled WGS sequence"/>
</dbReference>
<dbReference type="GO" id="GO:0050660">
    <property type="term" value="F:flavin adenine dinucleotide binding"/>
    <property type="evidence" value="ECO:0007669"/>
    <property type="project" value="InterPro"/>
</dbReference>
<dbReference type="InterPro" id="IPR002550">
    <property type="entry name" value="CNNM"/>
</dbReference>
<comment type="caution">
    <text evidence="14">The sequence shown here is derived from an EMBL/GenBank/DDBJ whole genome shotgun (WGS) entry which is preliminary data.</text>
</comment>
<keyword evidence="7 9" id="KW-0129">CBS domain</keyword>
<dbReference type="PANTHER" id="PTHR43099">
    <property type="entry name" value="UPF0053 PROTEIN YRKA"/>
    <property type="match status" value="1"/>
</dbReference>